<evidence type="ECO:0000313" key="10">
    <source>
        <dbReference type="Proteomes" id="UP000181884"/>
    </source>
</evidence>
<name>A0A1L8RGT7_9ENTE</name>
<evidence type="ECO:0000256" key="2">
    <source>
        <dbReference type="ARBA" id="ARBA00009904"/>
    </source>
</evidence>
<dbReference type="GO" id="GO:0033179">
    <property type="term" value="C:proton-transporting V-type ATPase, V0 domain"/>
    <property type="evidence" value="ECO:0007669"/>
    <property type="project" value="InterPro"/>
</dbReference>
<dbReference type="PANTHER" id="PTHR11629:SF63">
    <property type="entry name" value="V-TYPE PROTON ATPASE SUBUNIT A"/>
    <property type="match status" value="1"/>
</dbReference>
<comment type="caution">
    <text evidence="9">The sequence shown here is derived from an EMBL/GenBank/DDBJ whole genome shotgun (WGS) entry which is preliminary data.</text>
</comment>
<dbReference type="GO" id="GO:0051117">
    <property type="term" value="F:ATPase binding"/>
    <property type="evidence" value="ECO:0007669"/>
    <property type="project" value="TreeGrafter"/>
</dbReference>
<evidence type="ECO:0000256" key="3">
    <source>
        <dbReference type="ARBA" id="ARBA00022448"/>
    </source>
</evidence>
<dbReference type="AlphaFoldDB" id="A0A1L8RGT7"/>
<keyword evidence="6" id="KW-0406">Ion transport</keyword>
<evidence type="ECO:0000256" key="8">
    <source>
        <dbReference type="SAM" id="Phobius"/>
    </source>
</evidence>
<reference evidence="9 10" key="1">
    <citation type="submission" date="2014-12" db="EMBL/GenBank/DDBJ databases">
        <title>Draft genome sequences of 29 type strains of Enterococci.</title>
        <authorList>
            <person name="Zhong Z."/>
            <person name="Sun Z."/>
            <person name="Liu W."/>
            <person name="Zhang W."/>
            <person name="Zhang H."/>
        </authorList>
    </citation>
    <scope>NUCLEOTIDE SEQUENCE [LARGE SCALE GENOMIC DNA]</scope>
    <source>
        <strain evidence="9 10">DSM 17029</strain>
    </source>
</reference>
<keyword evidence="7 8" id="KW-0472">Membrane</keyword>
<feature type="transmembrane region" description="Helical" evidence="8">
    <location>
        <begin position="362"/>
        <end position="391"/>
    </location>
</feature>
<sequence length="657" mass="74108">MEKMTVIAAAEKEELVLQTLQGLQNIEVKSLVDGPERSLVEKYFSIDTPRANERRKELEEMLFQIQEMLQFIRHYSTPKKQALSRQVYTLEALESQYNEANTKQQLSELLDLRDRLEAVFAKRKECLAQEDWLGRWQYLDIDPAAADQLASVHVTIGVLNVGNQAEFLAEMAKLSVYVEEVYHSTNHLYYCLIYPKELTTIQEVLSRYSFDVVTYPYHEPPKAAYQSNKVQLAQLVEEEKAIKQALGKYSALIEQLFLTEEMILAYINREAAKQLVLDSDYLFVIQGWVPEDGREQVLNHLYRTIPFDEVFVEFEEPDQKEYGKVPTKLRNHKVVAPFEMLTEMYSLPKYDEIDPTPIMTPFYMVFFGMMVADIGYGLLMLLATLVVRKVLVLPRGMKRFADFFFILSFPTIIWGFIYGSFFGATLPPTILGVASPFPILSTTDDVNTILLLSVIFGFIQIMVGLMVNGIELTKRKQYLASVSESFAWQGLLVGILIAVVGQLLVKSSTLLWVGAGVALVSALLIVAVPVIQSKSKVKGFAKGLYGLYGLTGYIGDLVSYTRLMALGISGGSIAAAFNMLVAFMPPVARFTVGLLLIVALHALNIFLSLLSAYVHGARLQYVEFFGKFYQGGGRPFAPLKTAEKYINIQANKLKNEK</sequence>
<keyword evidence="10" id="KW-1185">Reference proteome</keyword>
<keyword evidence="3" id="KW-0813">Transport</keyword>
<keyword evidence="5 8" id="KW-1133">Transmembrane helix</keyword>
<dbReference type="GO" id="GO:0046961">
    <property type="term" value="F:proton-transporting ATPase activity, rotational mechanism"/>
    <property type="evidence" value="ECO:0007669"/>
    <property type="project" value="InterPro"/>
</dbReference>
<evidence type="ECO:0000256" key="4">
    <source>
        <dbReference type="ARBA" id="ARBA00022692"/>
    </source>
</evidence>
<feature type="transmembrane region" description="Helical" evidence="8">
    <location>
        <begin position="511"/>
        <end position="531"/>
    </location>
</feature>
<dbReference type="EMBL" id="JXKH01000003">
    <property type="protein sequence ID" value="OJG18954.1"/>
    <property type="molecule type" value="Genomic_DNA"/>
</dbReference>
<keyword evidence="4 8" id="KW-0812">Transmembrane</keyword>
<feature type="transmembrane region" description="Helical" evidence="8">
    <location>
        <begin position="403"/>
        <end position="426"/>
    </location>
</feature>
<evidence type="ECO:0000256" key="1">
    <source>
        <dbReference type="ARBA" id="ARBA00004141"/>
    </source>
</evidence>
<proteinExistence type="inferred from homology"/>
<dbReference type="GO" id="GO:0007035">
    <property type="term" value="P:vacuolar acidification"/>
    <property type="evidence" value="ECO:0007669"/>
    <property type="project" value="TreeGrafter"/>
</dbReference>
<feature type="transmembrane region" description="Helical" evidence="8">
    <location>
        <begin position="446"/>
        <end position="465"/>
    </location>
</feature>
<feature type="transmembrane region" description="Helical" evidence="8">
    <location>
        <begin position="590"/>
        <end position="614"/>
    </location>
</feature>
<evidence type="ECO:0000256" key="7">
    <source>
        <dbReference type="ARBA" id="ARBA00023136"/>
    </source>
</evidence>
<dbReference type="Pfam" id="PF01496">
    <property type="entry name" value="V_ATPase_I"/>
    <property type="match status" value="1"/>
</dbReference>
<dbReference type="GO" id="GO:0016471">
    <property type="term" value="C:vacuolar proton-transporting V-type ATPase complex"/>
    <property type="evidence" value="ECO:0007669"/>
    <property type="project" value="TreeGrafter"/>
</dbReference>
<dbReference type="InterPro" id="IPR002490">
    <property type="entry name" value="V-ATPase_116kDa_su"/>
</dbReference>
<organism evidence="9 10">
    <name type="scientific">Enterococcus canis</name>
    <dbReference type="NCBI Taxonomy" id="214095"/>
    <lineage>
        <taxon>Bacteria</taxon>
        <taxon>Bacillati</taxon>
        <taxon>Bacillota</taxon>
        <taxon>Bacilli</taxon>
        <taxon>Lactobacillales</taxon>
        <taxon>Enterococcaceae</taxon>
        <taxon>Enterococcus</taxon>
    </lineage>
</organism>
<evidence type="ECO:0000256" key="5">
    <source>
        <dbReference type="ARBA" id="ARBA00022989"/>
    </source>
</evidence>
<dbReference type="Proteomes" id="UP000181884">
    <property type="component" value="Unassembled WGS sequence"/>
</dbReference>
<protein>
    <submittedName>
        <fullName evidence="9">V-type ATP synthase subunit I</fullName>
    </submittedName>
</protein>
<comment type="subcellular location">
    <subcellularLocation>
        <location evidence="1">Membrane</location>
        <topology evidence="1">Multi-pass membrane protein</topology>
    </subcellularLocation>
</comment>
<evidence type="ECO:0000256" key="6">
    <source>
        <dbReference type="ARBA" id="ARBA00023065"/>
    </source>
</evidence>
<gene>
    <name evidence="9" type="ORF">RU97_GL001572</name>
</gene>
<accession>A0A1L8RGT7</accession>
<feature type="transmembrane region" description="Helical" evidence="8">
    <location>
        <begin position="486"/>
        <end position="505"/>
    </location>
</feature>
<evidence type="ECO:0000313" key="9">
    <source>
        <dbReference type="EMBL" id="OJG18954.1"/>
    </source>
</evidence>
<dbReference type="STRING" id="214095.RU97_GL001572"/>
<comment type="similarity">
    <text evidence="2">Belongs to the V-ATPase 116 kDa subunit family.</text>
</comment>
<dbReference type="PANTHER" id="PTHR11629">
    <property type="entry name" value="VACUOLAR PROTON ATPASES"/>
    <property type="match status" value="1"/>
</dbReference>